<dbReference type="InterPro" id="IPR010920">
    <property type="entry name" value="LSM_dom_sf"/>
</dbReference>
<sequence>MRLFFISPLLDVLKLKGIPEGISNIIVFLVVIVLVIFVGKILQYILRKIAVQLGKSMDKEHLFESCIKYLNCPLTFLLPFALLYGFVDYLPMSPHVNLIFLKILTFAIIISIAWIIIGLIYIARDEVYFYFHKNDTDNLKERKVTTQIQFISRILVACVVVITICVLLLSFERFRELGTTMLTGVGISGIIIGFAAQKSLGNLLAGFQIAFTQPIRLDDVLVVEGEWGRVEEITLTYVVVNIWDKRRLVLPINYFIEKPFQNWTRTTADLLGTSFLYVDYSVPLEKIRAEFTRLLEQNPIWDKKVNVVHVTDLKEKCMEIRLLMSAKESGPLFQLRCDIREGMIQYIVANYPNALSKTRIEMSKEKIVL</sequence>
<keyword evidence="2 5" id="KW-0812">Transmembrane</keyword>
<dbReference type="Gene3D" id="2.30.30.60">
    <property type="match status" value="1"/>
</dbReference>
<evidence type="ECO:0000256" key="5">
    <source>
        <dbReference type="SAM" id="Phobius"/>
    </source>
</evidence>
<evidence type="ECO:0000256" key="3">
    <source>
        <dbReference type="ARBA" id="ARBA00022989"/>
    </source>
</evidence>
<feature type="transmembrane region" description="Helical" evidence="5">
    <location>
        <begin position="25"/>
        <end position="46"/>
    </location>
</feature>
<feature type="domain" description="Mechanosensitive ion channel MscS" evidence="6">
    <location>
        <begin position="199"/>
        <end position="265"/>
    </location>
</feature>
<evidence type="ECO:0000256" key="4">
    <source>
        <dbReference type="ARBA" id="ARBA00023136"/>
    </source>
</evidence>
<dbReference type="PANTHER" id="PTHR30566">
    <property type="entry name" value="YNAI-RELATED MECHANOSENSITIVE ION CHANNEL"/>
    <property type="match status" value="1"/>
</dbReference>
<feature type="transmembrane region" description="Helical" evidence="5">
    <location>
        <begin position="67"/>
        <end position="87"/>
    </location>
</feature>
<keyword evidence="8" id="KW-1185">Reference proteome</keyword>
<dbReference type="InterPro" id="IPR006685">
    <property type="entry name" value="MscS_channel_2nd"/>
</dbReference>
<evidence type="ECO:0000313" key="8">
    <source>
        <dbReference type="Proteomes" id="UP000292424"/>
    </source>
</evidence>
<reference evidence="7 8" key="1">
    <citation type="submission" date="2019-09" db="EMBL/GenBank/DDBJ databases">
        <title>Complete genome sequence of Arachidicoccus sp. B3-10 isolated from apple orchard soil.</title>
        <authorList>
            <person name="Kim H.S."/>
            <person name="Han K.-I."/>
            <person name="Suh M.K."/>
            <person name="Lee K.C."/>
            <person name="Eom M.K."/>
            <person name="Kim J.-S."/>
            <person name="Kang S.W."/>
            <person name="Sin Y."/>
            <person name="Lee J.-S."/>
        </authorList>
    </citation>
    <scope>NUCLEOTIDE SEQUENCE [LARGE SCALE GENOMIC DNA]</scope>
    <source>
        <strain evidence="7 8">B3-10</strain>
    </source>
</reference>
<dbReference type="GO" id="GO:0008381">
    <property type="term" value="F:mechanosensitive monoatomic ion channel activity"/>
    <property type="evidence" value="ECO:0007669"/>
    <property type="project" value="UniProtKB-ARBA"/>
</dbReference>
<evidence type="ECO:0000256" key="2">
    <source>
        <dbReference type="ARBA" id="ARBA00022692"/>
    </source>
</evidence>
<name>A0A5P2G731_9BACT</name>
<feature type="transmembrane region" description="Helical" evidence="5">
    <location>
        <begin position="150"/>
        <end position="171"/>
    </location>
</feature>
<dbReference type="OrthoDB" id="9792218at2"/>
<dbReference type="InterPro" id="IPR023408">
    <property type="entry name" value="MscS_beta-dom_sf"/>
</dbReference>
<gene>
    <name evidence="7" type="ORF">E0W69_001140</name>
</gene>
<evidence type="ECO:0000256" key="1">
    <source>
        <dbReference type="ARBA" id="ARBA00004370"/>
    </source>
</evidence>
<evidence type="ECO:0000259" key="6">
    <source>
        <dbReference type="Pfam" id="PF00924"/>
    </source>
</evidence>
<comment type="subcellular location">
    <subcellularLocation>
        <location evidence="1">Membrane</location>
    </subcellularLocation>
</comment>
<dbReference type="SUPFAM" id="SSF50182">
    <property type="entry name" value="Sm-like ribonucleoproteins"/>
    <property type="match status" value="1"/>
</dbReference>
<proteinExistence type="predicted"/>
<dbReference type="KEGG" id="arac:E0W69_001140"/>
<dbReference type="EMBL" id="CP044016">
    <property type="protein sequence ID" value="QES87321.1"/>
    <property type="molecule type" value="Genomic_DNA"/>
</dbReference>
<protein>
    <submittedName>
        <fullName evidence="7">Mechanosensitive ion channel</fullName>
    </submittedName>
</protein>
<accession>A0A5P2G731</accession>
<dbReference type="GO" id="GO:0016020">
    <property type="term" value="C:membrane"/>
    <property type="evidence" value="ECO:0007669"/>
    <property type="project" value="UniProtKB-SubCell"/>
</dbReference>
<feature type="transmembrane region" description="Helical" evidence="5">
    <location>
        <begin position="99"/>
        <end position="123"/>
    </location>
</feature>
<dbReference type="AlphaFoldDB" id="A0A5P2G731"/>
<evidence type="ECO:0000313" key="7">
    <source>
        <dbReference type="EMBL" id="QES87321.1"/>
    </source>
</evidence>
<keyword evidence="4 5" id="KW-0472">Membrane</keyword>
<dbReference type="Proteomes" id="UP000292424">
    <property type="component" value="Chromosome"/>
</dbReference>
<dbReference type="Pfam" id="PF00924">
    <property type="entry name" value="MS_channel_2nd"/>
    <property type="match status" value="1"/>
</dbReference>
<organism evidence="7 8">
    <name type="scientific">Rhizosphaericola mali</name>
    <dbReference type="NCBI Taxonomy" id="2545455"/>
    <lineage>
        <taxon>Bacteria</taxon>
        <taxon>Pseudomonadati</taxon>
        <taxon>Bacteroidota</taxon>
        <taxon>Chitinophagia</taxon>
        <taxon>Chitinophagales</taxon>
        <taxon>Chitinophagaceae</taxon>
        <taxon>Rhizosphaericola</taxon>
    </lineage>
</organism>
<dbReference type="PANTHER" id="PTHR30566:SF25">
    <property type="entry name" value="INNER MEMBRANE PROTEIN"/>
    <property type="match status" value="1"/>
</dbReference>
<dbReference type="Gene3D" id="1.10.287.1260">
    <property type="match status" value="1"/>
</dbReference>
<dbReference type="RefSeq" id="WP_131328199.1">
    <property type="nucleotide sequence ID" value="NZ_CP044016.1"/>
</dbReference>
<keyword evidence="3 5" id="KW-1133">Transmembrane helix</keyword>